<gene>
    <name evidence="1" type="ORF">V5O48_019135</name>
</gene>
<name>A0ABR3EJB3_9AGAR</name>
<protein>
    <submittedName>
        <fullName evidence="1">Uncharacterized protein</fullName>
    </submittedName>
</protein>
<sequence>NSQANESRKIPTNFGCSEGRKIDVEGSTETWMPIQGEMAKLLSQTQKQQKNTNANPKATARVQALRRYIQQRLPLPGSNANALVRQPLPQVEHRHPLSAPALMLGLGQEEEGWKD</sequence>
<reference evidence="1 2" key="1">
    <citation type="submission" date="2024-02" db="EMBL/GenBank/DDBJ databases">
        <title>A draft genome for the cacao thread blight pathogen Marasmius crinis-equi.</title>
        <authorList>
            <person name="Cohen S.P."/>
            <person name="Baruah I.K."/>
            <person name="Amoako-Attah I."/>
            <person name="Bukari Y."/>
            <person name="Meinhardt L.W."/>
            <person name="Bailey B.A."/>
        </authorList>
    </citation>
    <scope>NUCLEOTIDE SEQUENCE [LARGE SCALE GENOMIC DNA]</scope>
    <source>
        <strain evidence="1 2">GH-76</strain>
    </source>
</reference>
<keyword evidence="2" id="KW-1185">Reference proteome</keyword>
<dbReference type="Proteomes" id="UP001465976">
    <property type="component" value="Unassembled WGS sequence"/>
</dbReference>
<evidence type="ECO:0000313" key="1">
    <source>
        <dbReference type="EMBL" id="KAL0562943.1"/>
    </source>
</evidence>
<comment type="caution">
    <text evidence="1">The sequence shown here is derived from an EMBL/GenBank/DDBJ whole genome shotgun (WGS) entry which is preliminary data.</text>
</comment>
<evidence type="ECO:0000313" key="2">
    <source>
        <dbReference type="Proteomes" id="UP001465976"/>
    </source>
</evidence>
<organism evidence="1 2">
    <name type="scientific">Marasmius crinis-equi</name>
    <dbReference type="NCBI Taxonomy" id="585013"/>
    <lineage>
        <taxon>Eukaryota</taxon>
        <taxon>Fungi</taxon>
        <taxon>Dikarya</taxon>
        <taxon>Basidiomycota</taxon>
        <taxon>Agaricomycotina</taxon>
        <taxon>Agaricomycetes</taxon>
        <taxon>Agaricomycetidae</taxon>
        <taxon>Agaricales</taxon>
        <taxon>Marasmiineae</taxon>
        <taxon>Marasmiaceae</taxon>
        <taxon>Marasmius</taxon>
    </lineage>
</organism>
<feature type="non-terminal residue" evidence="1">
    <location>
        <position position="1"/>
    </location>
</feature>
<proteinExistence type="predicted"/>
<dbReference type="EMBL" id="JBAHYK010004195">
    <property type="protein sequence ID" value="KAL0562943.1"/>
    <property type="molecule type" value="Genomic_DNA"/>
</dbReference>
<accession>A0ABR3EJB3</accession>